<keyword evidence="3" id="KW-0732">Signal</keyword>
<reference evidence="6" key="1">
    <citation type="submission" date="2020-11" db="EMBL/GenBank/DDBJ databases">
        <authorList>
            <person name="Tran Van P."/>
        </authorList>
    </citation>
    <scope>NUCLEOTIDE SEQUENCE</scope>
</reference>
<organism evidence="6">
    <name type="scientific">Darwinula stevensoni</name>
    <dbReference type="NCBI Taxonomy" id="69355"/>
    <lineage>
        <taxon>Eukaryota</taxon>
        <taxon>Metazoa</taxon>
        <taxon>Ecdysozoa</taxon>
        <taxon>Arthropoda</taxon>
        <taxon>Crustacea</taxon>
        <taxon>Oligostraca</taxon>
        <taxon>Ostracoda</taxon>
        <taxon>Podocopa</taxon>
        <taxon>Podocopida</taxon>
        <taxon>Darwinulocopina</taxon>
        <taxon>Darwinuloidea</taxon>
        <taxon>Darwinulidae</taxon>
        <taxon>Darwinula</taxon>
    </lineage>
</organism>
<dbReference type="Pfam" id="PF00386">
    <property type="entry name" value="C1q"/>
    <property type="match status" value="1"/>
</dbReference>
<dbReference type="PANTHER" id="PTHR22923:SF116">
    <property type="entry name" value="C1Q DOMAIN-CONTAINING PROTEIN"/>
    <property type="match status" value="1"/>
</dbReference>
<evidence type="ECO:0000256" key="3">
    <source>
        <dbReference type="ARBA" id="ARBA00022729"/>
    </source>
</evidence>
<accession>A0A7R9AFT7</accession>
<evidence type="ECO:0000256" key="1">
    <source>
        <dbReference type="ARBA" id="ARBA00004613"/>
    </source>
</evidence>
<dbReference type="SUPFAM" id="SSF49842">
    <property type="entry name" value="TNF-like"/>
    <property type="match status" value="1"/>
</dbReference>
<protein>
    <recommendedName>
        <fullName evidence="5">C1q domain-containing protein</fullName>
    </recommendedName>
</protein>
<dbReference type="PANTHER" id="PTHR22923">
    <property type="entry name" value="CEREBELLIN-RELATED"/>
    <property type="match status" value="1"/>
</dbReference>
<feature type="domain" description="C1q" evidence="5">
    <location>
        <begin position="108"/>
        <end position="249"/>
    </location>
</feature>
<dbReference type="InterPro" id="IPR050822">
    <property type="entry name" value="Cerebellin_Synaptic_Org"/>
</dbReference>
<keyword evidence="2" id="KW-0964">Secreted</keyword>
<dbReference type="Proteomes" id="UP000677054">
    <property type="component" value="Unassembled WGS sequence"/>
</dbReference>
<dbReference type="InterPro" id="IPR001073">
    <property type="entry name" value="C1q_dom"/>
</dbReference>
<evidence type="ECO:0000259" key="5">
    <source>
        <dbReference type="PROSITE" id="PS50871"/>
    </source>
</evidence>
<evidence type="ECO:0000313" key="6">
    <source>
        <dbReference type="EMBL" id="CAD7253453.1"/>
    </source>
</evidence>
<dbReference type="EMBL" id="CAJPEV010005872">
    <property type="protein sequence ID" value="CAG0903613.1"/>
    <property type="molecule type" value="Genomic_DNA"/>
</dbReference>
<keyword evidence="7" id="KW-1185">Reference proteome</keyword>
<evidence type="ECO:0000256" key="2">
    <source>
        <dbReference type="ARBA" id="ARBA00022525"/>
    </source>
</evidence>
<evidence type="ECO:0000256" key="4">
    <source>
        <dbReference type="SAM" id="Coils"/>
    </source>
</evidence>
<gene>
    <name evidence="6" type="ORF">DSTB1V02_LOCUS13203</name>
</gene>
<sequence>MSETVQKKMSSGYPMKTWGQVVQLGTSLGYPCAVWDNTHIRLNGIKGSRGRATESIKLRLANDPVLEQRVAKLEETVSALLAKNQELSESIIQLKLDDRQEYEELRQEYVELKNLAAIHTTGVYFDVYRHQPYTDEGTIITYNWAEISYGGGIDRNTGIFTAPVKGIYAFHFHCLLYADQTWIQLRKNGVIKGAAGGEAAGSPLRHMSGQTVLVDLSVGDTFDVYLERGSAKAGTGIDIHFVGYLLQPM</sequence>
<keyword evidence="4" id="KW-0175">Coiled coil</keyword>
<feature type="coiled-coil region" evidence="4">
    <location>
        <begin position="70"/>
        <end position="115"/>
    </location>
</feature>
<comment type="subcellular location">
    <subcellularLocation>
        <location evidence="1">Secreted</location>
    </subcellularLocation>
</comment>
<proteinExistence type="predicted"/>
<dbReference type="SMART" id="SM00110">
    <property type="entry name" value="C1Q"/>
    <property type="match status" value="1"/>
</dbReference>
<evidence type="ECO:0000313" key="7">
    <source>
        <dbReference type="Proteomes" id="UP000677054"/>
    </source>
</evidence>
<dbReference type="OrthoDB" id="6154955at2759"/>
<dbReference type="PROSITE" id="PS50871">
    <property type="entry name" value="C1Q"/>
    <property type="match status" value="1"/>
</dbReference>
<name>A0A7R9AFT7_9CRUS</name>
<dbReference type="GO" id="GO:0005576">
    <property type="term" value="C:extracellular region"/>
    <property type="evidence" value="ECO:0007669"/>
    <property type="project" value="UniProtKB-SubCell"/>
</dbReference>
<dbReference type="EMBL" id="LR905389">
    <property type="protein sequence ID" value="CAD7253453.1"/>
    <property type="molecule type" value="Genomic_DNA"/>
</dbReference>
<dbReference type="Gene3D" id="2.60.120.40">
    <property type="match status" value="1"/>
</dbReference>
<dbReference type="AlphaFoldDB" id="A0A7R9AFT7"/>
<dbReference type="InterPro" id="IPR008983">
    <property type="entry name" value="Tumour_necrosis_fac-like_dom"/>
</dbReference>